<dbReference type="SUPFAM" id="SSF52540">
    <property type="entry name" value="P-loop containing nucleoside triphosphate hydrolases"/>
    <property type="match status" value="1"/>
</dbReference>
<dbReference type="GO" id="GO:0070072">
    <property type="term" value="P:vacuolar proton-transporting V-type ATPase complex assembly"/>
    <property type="evidence" value="ECO:0007669"/>
    <property type="project" value="InterPro"/>
</dbReference>
<evidence type="ECO:0000313" key="4">
    <source>
        <dbReference type="EMBL" id="EFE42621.1"/>
    </source>
</evidence>
<organism evidence="4 5">
    <name type="scientific">Trichophyton verrucosum (strain HKI 0517)</name>
    <dbReference type="NCBI Taxonomy" id="663202"/>
    <lineage>
        <taxon>Eukaryota</taxon>
        <taxon>Fungi</taxon>
        <taxon>Dikarya</taxon>
        <taxon>Ascomycota</taxon>
        <taxon>Pezizomycotina</taxon>
        <taxon>Eurotiomycetes</taxon>
        <taxon>Eurotiomycetidae</taxon>
        <taxon>Onygenales</taxon>
        <taxon>Arthrodermataceae</taxon>
        <taxon>Trichophyton</taxon>
    </lineage>
</organism>
<feature type="transmembrane region" description="Helical" evidence="2">
    <location>
        <begin position="980"/>
        <end position="1000"/>
    </location>
</feature>
<reference evidence="5" key="1">
    <citation type="journal article" date="2011" name="Genome Biol.">
        <title>Comparative and functional genomics provide insights into the pathogenicity of dermatophytic fungi.</title>
        <authorList>
            <person name="Burmester A."/>
            <person name="Shelest E."/>
            <person name="Gloeckner G."/>
            <person name="Heddergott C."/>
            <person name="Schindler S."/>
            <person name="Staib P."/>
            <person name="Heidel A."/>
            <person name="Felder M."/>
            <person name="Petzold A."/>
            <person name="Szafranski K."/>
            <person name="Feuermann M."/>
            <person name="Pedruzzi I."/>
            <person name="Priebe S."/>
            <person name="Groth M."/>
            <person name="Winkler R."/>
            <person name="Li W."/>
            <person name="Kniemeyer O."/>
            <person name="Schroeckh V."/>
            <person name="Hertweck C."/>
            <person name="Hube B."/>
            <person name="White T.C."/>
            <person name="Platzer M."/>
            <person name="Guthke R."/>
            <person name="Heitman J."/>
            <person name="Woestemeyer J."/>
            <person name="Zipfel P.F."/>
            <person name="Monod M."/>
            <person name="Brakhage A.A."/>
        </authorList>
    </citation>
    <scope>NUCLEOTIDE SEQUENCE [LARGE SCALE GENOMIC DNA]</scope>
    <source>
        <strain evidence="5">HKI 0517</strain>
    </source>
</reference>
<dbReference type="AlphaFoldDB" id="D4D6A5"/>
<name>D4D6A5_TRIVH</name>
<dbReference type="HOGENOM" id="CLU_006343_0_0_1"/>
<feature type="compositionally biased region" description="Basic and acidic residues" evidence="1">
    <location>
        <begin position="1036"/>
        <end position="1049"/>
    </location>
</feature>
<dbReference type="PANTHER" id="PTHR43721:SF30">
    <property type="entry name" value="TR-TYPE G DOMAIN-CONTAINING PROTEIN"/>
    <property type="match status" value="1"/>
</dbReference>
<dbReference type="GO" id="GO:0005525">
    <property type="term" value="F:GTP binding"/>
    <property type="evidence" value="ECO:0007669"/>
    <property type="project" value="InterPro"/>
</dbReference>
<dbReference type="InterPro" id="IPR027417">
    <property type="entry name" value="P-loop_NTPase"/>
</dbReference>
<comment type="caution">
    <text evidence="4">The sequence shown here is derived from an EMBL/GenBank/DDBJ whole genome shotgun (WGS) entry which is preliminary data.</text>
</comment>
<feature type="compositionally biased region" description="Polar residues" evidence="1">
    <location>
        <begin position="16"/>
        <end position="38"/>
    </location>
</feature>
<proteinExistence type="predicted"/>
<feature type="compositionally biased region" description="Polar residues" evidence="1">
    <location>
        <begin position="1137"/>
        <end position="1146"/>
    </location>
</feature>
<gene>
    <name evidence="4" type="ORF">TRV_02629</name>
</gene>
<dbReference type="PANTHER" id="PTHR43721">
    <property type="entry name" value="ELONGATION FACTOR TU-RELATED"/>
    <property type="match status" value="1"/>
</dbReference>
<dbReference type="GO" id="GO:0003746">
    <property type="term" value="F:translation elongation factor activity"/>
    <property type="evidence" value="ECO:0007669"/>
    <property type="project" value="TreeGrafter"/>
</dbReference>
<dbReference type="Pfam" id="PF00009">
    <property type="entry name" value="GTP_EFTU"/>
    <property type="match status" value="1"/>
</dbReference>
<feature type="region of interest" description="Disordered" evidence="1">
    <location>
        <begin position="1036"/>
        <end position="1157"/>
    </location>
</feature>
<evidence type="ECO:0000313" key="5">
    <source>
        <dbReference type="Proteomes" id="UP000008383"/>
    </source>
</evidence>
<feature type="compositionally biased region" description="Polar residues" evidence="1">
    <location>
        <begin position="1108"/>
        <end position="1125"/>
    </location>
</feature>
<feature type="compositionally biased region" description="Polar residues" evidence="1">
    <location>
        <begin position="118"/>
        <end position="127"/>
    </location>
</feature>
<dbReference type="Pfam" id="PF08636">
    <property type="entry name" value="Pkr1"/>
    <property type="match status" value="1"/>
</dbReference>
<dbReference type="EMBL" id="ACYE01000135">
    <property type="protein sequence ID" value="EFE42621.1"/>
    <property type="molecule type" value="Genomic_DNA"/>
</dbReference>
<dbReference type="InterPro" id="IPR013945">
    <property type="entry name" value="Pkr1"/>
</dbReference>
<keyword evidence="5" id="KW-1185">Reference proteome</keyword>
<dbReference type="KEGG" id="tve:TRV_02629"/>
<feature type="region of interest" description="Disordered" evidence="1">
    <location>
        <begin position="636"/>
        <end position="660"/>
    </location>
</feature>
<feature type="region of interest" description="Disordered" evidence="1">
    <location>
        <begin position="1"/>
        <end position="67"/>
    </location>
</feature>
<dbReference type="GeneID" id="9583257"/>
<keyword evidence="2" id="KW-0472">Membrane</keyword>
<accession>D4D6A5</accession>
<dbReference type="InterPro" id="IPR009000">
    <property type="entry name" value="Transl_B-barrel_sf"/>
</dbReference>
<sequence length="1157" mass="124467">MASIFTFDPDLPRVSSPWSSSGATTPRHQKGGQNSSCGPSPIDTSDPGFLEACGIKKLEPEPQDGPTEYKLHLLLRPRRPFVSLSSGAQVSGSHHSKSHGNSVAERDVSESPEPASRGAQSSSNSPRQARLCQLTTQLLWRLQQSSPFHSSSTANLVLPALPEATESLNVPSTLSPLLPGLEESQGALYEIGVTDDGTFAGLAEDELDESLVNLQAMAASLGCRVEVLRRVAVGYCEWVEKDGLSTRTEKLWVAEALVSPDLKQCRSQVLTGDPSGRWKENGGRSSMTQQPVLTEQLNVAIAGASGSGKSSLLGILSTSALDNGRGKSRLSLLRHRHEIASGVTSSIAQEMIGYPAPVNDDKQVTASSDVINYASGNINSWDDIHVSARGGGRVVFLSDLPGSLRYVKSTLRGLMSLRPHYVLLCVPANNPEDPGSIIPPEVGMSLAYLELCVKLEIPVVVVVTKLDSATRSSIRQTLAQVLSAIKSAGRKPVMLPVPGEVNEQDLDLSNISPGDRKDANAAINSMGGDCLDDIPIIITSAVTGAGVGKLHALLQTLRMPTPEKISPPVKKSNEDDDEQPKSLFDISEVFEMPLFKVYSLSSEGQRQNDRGIVLCGRVRRGAISIGDRLVVGPIIPESRSHEPTHTPPRAKAAYSKSLPDSLPSSRFRKFTGDSLEAQSQTHAVWKQVRVVSVRNLRLPVKALFEHQIGTIGVDFVDSSLSTSLGRMRKGMVLADFNCGYLSNSLLSSQRLSTSAPPFHSGFIARFHASDFSASPPVLVSGSTSVVYIESIRAAARVILVEQTRPHISPSHGIEPEIFMLDAADHHNTERCHGDDEISVTFSLTTSVEWLEVGSLVLAVPVLPASTASLAEFAKSFMFDIFDYLAPSCLPYARTQQLPTSQGHIHISSGLDKAPVLTEARLDSTTSARAESFDQQYPDNILQVPCDTFEIHKRTSARALMAEFFQELFSSIFTPGATPTLLLATNATFAALQVVFFVLLVATYSIHFLILSCISGALWYSINWFADEVKAENERQKKLAEGKEKDDRGSSTDLSSLRVKKEASPVARLSGAMSDSAESGTETESIRAGHIGTPKVSGASPLSGGATARRTTPSASGVQVTLTPESSMDELTLRKPSGDSSGYISTDSEWEKVDDKDR</sequence>
<feature type="compositionally biased region" description="Basic and acidic residues" evidence="1">
    <location>
        <begin position="1148"/>
        <end position="1157"/>
    </location>
</feature>
<keyword evidence="2" id="KW-1133">Transmembrane helix</keyword>
<dbReference type="RefSeq" id="XP_003023239.1">
    <property type="nucleotide sequence ID" value="XM_003023193.1"/>
</dbReference>
<dbReference type="SUPFAM" id="SSF50447">
    <property type="entry name" value="Translation proteins"/>
    <property type="match status" value="1"/>
</dbReference>
<protein>
    <submittedName>
        <fullName evidence="4">ER membrane protein (Pkr1), putative</fullName>
    </submittedName>
</protein>
<evidence type="ECO:0000259" key="3">
    <source>
        <dbReference type="Pfam" id="PF00009"/>
    </source>
</evidence>
<dbReference type="OrthoDB" id="5342685at2759"/>
<feature type="domain" description="Tr-type G" evidence="3">
    <location>
        <begin position="296"/>
        <end position="554"/>
    </location>
</feature>
<evidence type="ECO:0000256" key="1">
    <source>
        <dbReference type="SAM" id="MobiDB-lite"/>
    </source>
</evidence>
<dbReference type="InterPro" id="IPR050055">
    <property type="entry name" value="EF-Tu_GTPase"/>
</dbReference>
<dbReference type="GO" id="GO:0003924">
    <property type="term" value="F:GTPase activity"/>
    <property type="evidence" value="ECO:0007669"/>
    <property type="project" value="InterPro"/>
</dbReference>
<evidence type="ECO:0000256" key="2">
    <source>
        <dbReference type="SAM" id="Phobius"/>
    </source>
</evidence>
<keyword evidence="2" id="KW-0812">Transmembrane</keyword>
<dbReference type="Proteomes" id="UP000008383">
    <property type="component" value="Unassembled WGS sequence"/>
</dbReference>
<feature type="region of interest" description="Disordered" evidence="1">
    <location>
        <begin position="85"/>
        <end position="128"/>
    </location>
</feature>
<dbReference type="InterPro" id="IPR000795">
    <property type="entry name" value="T_Tr_GTP-bd_dom"/>
</dbReference>
<dbReference type="Gene3D" id="3.40.50.300">
    <property type="entry name" value="P-loop containing nucleotide triphosphate hydrolases"/>
    <property type="match status" value="1"/>
</dbReference>